<proteinExistence type="inferred from homology"/>
<dbReference type="PROSITE" id="PS00670">
    <property type="entry name" value="D_2_HYDROXYACID_DH_2"/>
    <property type="match status" value="1"/>
</dbReference>
<keyword evidence="3" id="KW-0520">NAD</keyword>
<dbReference type="GO" id="GO:0051287">
    <property type="term" value="F:NAD binding"/>
    <property type="evidence" value="ECO:0007669"/>
    <property type="project" value="InterPro"/>
</dbReference>
<evidence type="ECO:0000256" key="3">
    <source>
        <dbReference type="ARBA" id="ARBA00023027"/>
    </source>
</evidence>
<keyword evidence="2 4" id="KW-0560">Oxidoreductase</keyword>
<dbReference type="Proteomes" id="UP000077875">
    <property type="component" value="Chromosome"/>
</dbReference>
<dbReference type="PANTHER" id="PTHR43761">
    <property type="entry name" value="D-ISOMER SPECIFIC 2-HYDROXYACID DEHYDROGENASE FAMILY PROTEIN (AFU_ORTHOLOGUE AFUA_1G13630)"/>
    <property type="match status" value="1"/>
</dbReference>
<dbReference type="Pfam" id="PF00389">
    <property type="entry name" value="2-Hacid_dh"/>
    <property type="match status" value="1"/>
</dbReference>
<dbReference type="InterPro" id="IPR006140">
    <property type="entry name" value="D-isomer_DH_NAD-bd"/>
</dbReference>
<dbReference type="InterPro" id="IPR029753">
    <property type="entry name" value="D-isomer_DH_CS"/>
</dbReference>
<evidence type="ECO:0000256" key="4">
    <source>
        <dbReference type="RuleBase" id="RU003719"/>
    </source>
</evidence>
<comment type="similarity">
    <text evidence="1 4">Belongs to the D-isomer specific 2-hydroxyacid dehydrogenase family.</text>
</comment>
<sequence>MRAVLLDATTLGMDIDLEPLRECVDTLEVHPTSTPDEVAERLRGVRIALTNKAPIDQRAIEAAPDLELICVLATGINNIDLDAARRAGIEVRNVSAYGTASVAQHTMALVLGLATQLNLVQRDLALGAWQRSPHFSLFDRPIVQLAGKRLTIVGQGELGSEVARLAQAFGMHVTFAARPGSANDPRPPLDTLLPESDVISLHCPLNDQTRGLIDSHRLALLKPGALLINCARGGVIDELAALEALRRGTLGGLAVDTLPEEPPRAGHALLDALSEELNLLVTPHSAWAAPEARARIIELTADNIRTHFAR</sequence>
<keyword evidence="8" id="KW-1185">Reference proteome</keyword>
<dbReference type="Pfam" id="PF02826">
    <property type="entry name" value="2-Hacid_dh_C"/>
    <property type="match status" value="1"/>
</dbReference>
<evidence type="ECO:0000259" key="5">
    <source>
        <dbReference type="Pfam" id="PF00389"/>
    </source>
</evidence>
<dbReference type="Gene3D" id="3.40.50.720">
    <property type="entry name" value="NAD(P)-binding Rossmann-like Domain"/>
    <property type="match status" value="2"/>
</dbReference>
<gene>
    <name evidence="7" type="ORF">A5892_12790</name>
</gene>
<dbReference type="EMBL" id="CP015243">
    <property type="protein sequence ID" value="ANF58237.1"/>
    <property type="molecule type" value="Genomic_DNA"/>
</dbReference>
<evidence type="ECO:0000313" key="8">
    <source>
        <dbReference type="Proteomes" id="UP000077875"/>
    </source>
</evidence>
<name>A0A172YGA2_9GAMM</name>
<dbReference type="SUPFAM" id="SSF52283">
    <property type="entry name" value="Formate/glycerate dehydrogenase catalytic domain-like"/>
    <property type="match status" value="1"/>
</dbReference>
<evidence type="ECO:0000313" key="7">
    <source>
        <dbReference type="EMBL" id="ANF58237.1"/>
    </source>
</evidence>
<dbReference type="PROSITE" id="PS00671">
    <property type="entry name" value="D_2_HYDROXYACID_DH_3"/>
    <property type="match status" value="1"/>
</dbReference>
<dbReference type="GO" id="GO:0016616">
    <property type="term" value="F:oxidoreductase activity, acting on the CH-OH group of donors, NAD or NADP as acceptor"/>
    <property type="evidence" value="ECO:0007669"/>
    <property type="project" value="InterPro"/>
</dbReference>
<dbReference type="InterPro" id="IPR050418">
    <property type="entry name" value="D-iso_2-hydroxyacid_DH_PdxB"/>
</dbReference>
<protein>
    <submittedName>
        <fullName evidence="7">Glycerate dehydrogenase</fullName>
    </submittedName>
</protein>
<dbReference type="PANTHER" id="PTHR43761:SF1">
    <property type="entry name" value="D-ISOMER SPECIFIC 2-HYDROXYACID DEHYDROGENASE CATALYTIC DOMAIN-CONTAINING PROTEIN-RELATED"/>
    <property type="match status" value="1"/>
</dbReference>
<dbReference type="CDD" id="cd12162">
    <property type="entry name" value="2-Hacid_dh_4"/>
    <property type="match status" value="1"/>
</dbReference>
<dbReference type="InterPro" id="IPR006139">
    <property type="entry name" value="D-isomer_2_OHA_DH_cat_dom"/>
</dbReference>
<feature type="domain" description="D-isomer specific 2-hydroxyacid dehydrogenase NAD-binding" evidence="6">
    <location>
        <begin position="107"/>
        <end position="286"/>
    </location>
</feature>
<dbReference type="KEGG" id="haa:A5892_12790"/>
<dbReference type="STRING" id="376489.A5892_12790"/>
<reference evidence="7 8" key="1">
    <citation type="submission" date="2016-04" db="EMBL/GenBank/DDBJ databases">
        <title>Complete Genome Sequence of Halotalea alkalilenta IHB B 13600.</title>
        <authorList>
            <person name="Swarnkar M.K."/>
            <person name="Sharma A."/>
            <person name="Kaushal K."/>
            <person name="Soni R."/>
            <person name="Rana S."/>
            <person name="Singh A.K."/>
            <person name="Gulati A."/>
        </authorList>
    </citation>
    <scope>NUCLEOTIDE SEQUENCE [LARGE SCALE GENOMIC DNA]</scope>
    <source>
        <strain evidence="7 8">IHB B 13600</strain>
    </source>
</reference>
<dbReference type="SUPFAM" id="SSF51735">
    <property type="entry name" value="NAD(P)-binding Rossmann-fold domains"/>
    <property type="match status" value="1"/>
</dbReference>
<evidence type="ECO:0000256" key="1">
    <source>
        <dbReference type="ARBA" id="ARBA00005854"/>
    </source>
</evidence>
<dbReference type="RefSeq" id="WP_064123135.1">
    <property type="nucleotide sequence ID" value="NZ_CP015243.1"/>
</dbReference>
<evidence type="ECO:0000256" key="2">
    <source>
        <dbReference type="ARBA" id="ARBA00023002"/>
    </source>
</evidence>
<dbReference type="InterPro" id="IPR036291">
    <property type="entry name" value="NAD(P)-bd_dom_sf"/>
</dbReference>
<feature type="domain" description="D-isomer specific 2-hydroxyacid dehydrogenase catalytic" evidence="5">
    <location>
        <begin position="14"/>
        <end position="308"/>
    </location>
</feature>
<evidence type="ECO:0000259" key="6">
    <source>
        <dbReference type="Pfam" id="PF02826"/>
    </source>
</evidence>
<organism evidence="7 8">
    <name type="scientific">Halotalea alkalilenta</name>
    <dbReference type="NCBI Taxonomy" id="376489"/>
    <lineage>
        <taxon>Bacteria</taxon>
        <taxon>Pseudomonadati</taxon>
        <taxon>Pseudomonadota</taxon>
        <taxon>Gammaproteobacteria</taxon>
        <taxon>Oceanospirillales</taxon>
        <taxon>Halomonadaceae</taxon>
        <taxon>Halotalea</taxon>
    </lineage>
</organism>
<dbReference type="AlphaFoldDB" id="A0A172YGA2"/>
<accession>A0A172YGA2</accession>